<dbReference type="EMBL" id="JAUSRV010000008">
    <property type="protein sequence ID" value="MDP9972117.1"/>
    <property type="molecule type" value="Genomic_DNA"/>
</dbReference>
<organism evidence="1 2">
    <name type="scientific">Variovorax paradoxus</name>
    <dbReference type="NCBI Taxonomy" id="34073"/>
    <lineage>
        <taxon>Bacteria</taxon>
        <taxon>Pseudomonadati</taxon>
        <taxon>Pseudomonadota</taxon>
        <taxon>Betaproteobacteria</taxon>
        <taxon>Burkholderiales</taxon>
        <taxon>Comamonadaceae</taxon>
        <taxon>Variovorax</taxon>
    </lineage>
</organism>
<reference evidence="1" key="1">
    <citation type="submission" date="2023-07" db="EMBL/GenBank/DDBJ databases">
        <title>Sorghum-associated microbial communities from plants grown in Nebraska, USA.</title>
        <authorList>
            <person name="Schachtman D."/>
        </authorList>
    </citation>
    <scope>NUCLEOTIDE SEQUENCE</scope>
    <source>
        <strain evidence="1">DS3315</strain>
    </source>
</reference>
<protein>
    <recommendedName>
        <fullName evidence="3">Amidohydrolase</fullName>
    </recommendedName>
</protein>
<sequence length="77" mass="8541">MSNRLNRVHASRSAAMKAGLNHLVIDTDVHVNDCAPVLEDYVAQYGRSKLVNALGSRFATRHGGGKNWYKQTAEERS</sequence>
<proteinExistence type="predicted"/>
<name>A0AAW8EH36_VARPD</name>
<evidence type="ECO:0008006" key="3">
    <source>
        <dbReference type="Google" id="ProtNLM"/>
    </source>
</evidence>
<dbReference type="AlphaFoldDB" id="A0AAW8EH36"/>
<evidence type="ECO:0000313" key="1">
    <source>
        <dbReference type="EMBL" id="MDP9972117.1"/>
    </source>
</evidence>
<gene>
    <name evidence="1" type="ORF">J2W39_003359</name>
</gene>
<accession>A0AAW8EH36</accession>
<dbReference type="Proteomes" id="UP001224845">
    <property type="component" value="Unassembled WGS sequence"/>
</dbReference>
<evidence type="ECO:0000313" key="2">
    <source>
        <dbReference type="Proteomes" id="UP001224845"/>
    </source>
</evidence>
<comment type="caution">
    <text evidence="1">The sequence shown here is derived from an EMBL/GenBank/DDBJ whole genome shotgun (WGS) entry which is preliminary data.</text>
</comment>